<dbReference type="EMBL" id="MT144204">
    <property type="protein sequence ID" value="QJA50577.1"/>
    <property type="molecule type" value="Genomic_DNA"/>
</dbReference>
<organism evidence="1">
    <name type="scientific">viral metagenome</name>
    <dbReference type="NCBI Taxonomy" id="1070528"/>
    <lineage>
        <taxon>unclassified sequences</taxon>
        <taxon>metagenomes</taxon>
        <taxon>organismal metagenomes</taxon>
    </lineage>
</organism>
<protein>
    <submittedName>
        <fullName evidence="1">Uncharacterized protein</fullName>
    </submittedName>
</protein>
<dbReference type="AlphaFoldDB" id="A0A6H1ZTD2"/>
<reference evidence="1" key="1">
    <citation type="submission" date="2020-03" db="EMBL/GenBank/DDBJ databases">
        <title>The deep terrestrial virosphere.</title>
        <authorList>
            <person name="Holmfeldt K."/>
            <person name="Nilsson E."/>
            <person name="Simone D."/>
            <person name="Lopez-Fernandez M."/>
            <person name="Wu X."/>
            <person name="de Brujin I."/>
            <person name="Lundin D."/>
            <person name="Andersson A."/>
            <person name="Bertilsson S."/>
            <person name="Dopson M."/>
        </authorList>
    </citation>
    <scope>NUCLEOTIDE SEQUENCE</scope>
    <source>
        <strain evidence="1">TM448A01828</strain>
    </source>
</reference>
<name>A0A6H1ZTD2_9ZZZZ</name>
<gene>
    <name evidence="1" type="ORF">TM448A01828_0004</name>
</gene>
<evidence type="ECO:0000313" key="1">
    <source>
        <dbReference type="EMBL" id="QJA50577.1"/>
    </source>
</evidence>
<sequence length="342" mass="38154">MAVIDLRGGNQSPWASFLPQIFQQMMIMRLKSGLDIEALRVKATQDAAKTAEERTYKAKTKLEDKGFTEAPKEFSGDYRLLGQATGMPTKQVGETTMIPPGQPGVDYEYNTSKNEWEYRKPEKVGKPTPSRRYTLGDTIYKEVAGKLVPEVTRPKTEGGEMQTIYGPGSKTKRVPVTKGKEYVPPEGWSLSKPGGEPNDQAIRTFEIQHYGKEVPQLRGTPAYIEKLNASKKAGAVNINITEEKFNIQRKATSGEIRTGLTSNKDDKDYYEANADIFNTINDKNEIAYWDKGEGRFYDEQSKIIKLSPSAISAGWTPKKIQDAANTKGKTVQDVLKDIGLIK</sequence>
<proteinExistence type="predicted"/>
<accession>A0A6H1ZTD2</accession>